<proteinExistence type="predicted"/>
<dbReference type="Gene3D" id="1.10.287.1490">
    <property type="match status" value="1"/>
</dbReference>
<evidence type="ECO:0000313" key="2">
    <source>
        <dbReference type="EMBL" id="QSX08878.1"/>
    </source>
</evidence>
<name>A0A974XFI5_9FIRM</name>
<protein>
    <recommendedName>
        <fullName evidence="4">C4-type zinc ribbon domain-containing protein</fullName>
    </recommendedName>
</protein>
<dbReference type="EMBL" id="CP071444">
    <property type="protein sequence ID" value="QSX08878.1"/>
    <property type="molecule type" value="Genomic_DNA"/>
</dbReference>
<evidence type="ECO:0008006" key="4">
    <source>
        <dbReference type="Google" id="ProtNLM"/>
    </source>
</evidence>
<reference evidence="2" key="1">
    <citation type="submission" date="2021-03" db="EMBL/GenBank/DDBJ databases">
        <title>Alkalibacter marinus sp. nov., isolated from tidal flat sediment.</title>
        <authorList>
            <person name="Namirimu T."/>
            <person name="Yang J.-A."/>
            <person name="Yang S.-H."/>
            <person name="Kim Y.-J."/>
            <person name="Kwon K.K."/>
        </authorList>
    </citation>
    <scope>NUCLEOTIDE SEQUENCE</scope>
    <source>
        <strain evidence="2">ES005</strain>
    </source>
</reference>
<feature type="coiled-coil region" evidence="1">
    <location>
        <begin position="10"/>
        <end position="180"/>
    </location>
</feature>
<accession>A0A974XFI5</accession>
<dbReference type="AlphaFoldDB" id="A0A974XFI5"/>
<keyword evidence="3" id="KW-1185">Reference proteome</keyword>
<dbReference type="RefSeq" id="WP_207300219.1">
    <property type="nucleotide sequence ID" value="NZ_CP071444.1"/>
</dbReference>
<organism evidence="2 3">
    <name type="scientific">Alkalibacter rhizosphaerae</name>
    <dbReference type="NCBI Taxonomy" id="2815577"/>
    <lineage>
        <taxon>Bacteria</taxon>
        <taxon>Bacillati</taxon>
        <taxon>Bacillota</taxon>
        <taxon>Clostridia</taxon>
        <taxon>Eubacteriales</taxon>
        <taxon>Eubacteriaceae</taxon>
        <taxon>Alkalibacter</taxon>
    </lineage>
</organism>
<sequence>MKDIDKLWALQALEMEKKEMEEDAGLYRETDKLHHDISEYKRIAESMKQIADEYKRTSTQISELQEALERIKKQIQEGESYLYEGAVKKTKTLTVLQDDIAGLMAKKEEVEKRIHHYLHQQKIDQVNLKRLGDKAEEMKKGVSQQKKKLEKLKRQTKDSMSELTKKTEKLKKSIDKESLEEYEKRANKRMPVIVQAHNGICKGCNMQVSMIMGQDISKVVVSEAIVCENCGRIIYIPGENESE</sequence>
<evidence type="ECO:0000313" key="3">
    <source>
        <dbReference type="Proteomes" id="UP000663499"/>
    </source>
</evidence>
<keyword evidence="1" id="KW-0175">Coiled coil</keyword>
<evidence type="ECO:0000256" key="1">
    <source>
        <dbReference type="SAM" id="Coils"/>
    </source>
</evidence>
<gene>
    <name evidence="2" type="ORF">J0B03_01985</name>
</gene>
<dbReference type="Proteomes" id="UP000663499">
    <property type="component" value="Chromosome"/>
</dbReference>
<dbReference type="KEGG" id="alka:J0B03_01985"/>